<evidence type="ECO:0000313" key="2">
    <source>
        <dbReference type="EMBL" id="OLL13041.1"/>
    </source>
</evidence>
<organism evidence="2 3">
    <name type="scientific">Actinomyces oris</name>
    <dbReference type="NCBI Taxonomy" id="544580"/>
    <lineage>
        <taxon>Bacteria</taxon>
        <taxon>Bacillati</taxon>
        <taxon>Actinomycetota</taxon>
        <taxon>Actinomycetes</taxon>
        <taxon>Actinomycetales</taxon>
        <taxon>Actinomycetaceae</taxon>
        <taxon>Actinomyces</taxon>
    </lineage>
</organism>
<dbReference type="AlphaFoldDB" id="A0A1Q8HW14"/>
<name>A0A1Q8HW14_9ACTO</name>
<sequence length="138" mass="14753">MSTTSTAAAFRPARLTSSPKRLIRRLRHEERGVLDIELIGFVPILVLVTMFLVQGFLAVSTVTSVSAAARDGARAAMLGRSPEQAAHEALPDWVRLESVSDGCGSGHCVQVTARVPIGIPAITSEHLTVTRTAYFPEG</sequence>
<evidence type="ECO:0000313" key="3">
    <source>
        <dbReference type="Proteomes" id="UP000185736"/>
    </source>
</evidence>
<evidence type="ECO:0000256" key="1">
    <source>
        <dbReference type="SAM" id="Phobius"/>
    </source>
</evidence>
<gene>
    <name evidence="2" type="ORF">BKH32_12945</name>
</gene>
<dbReference type="Proteomes" id="UP000185736">
    <property type="component" value="Unassembled WGS sequence"/>
</dbReference>
<keyword evidence="1" id="KW-1133">Transmembrane helix</keyword>
<accession>A0A1Q8HW14</accession>
<dbReference type="RefSeq" id="WP_075250399.1">
    <property type="nucleotide sequence ID" value="NZ_MSGO01000083.1"/>
</dbReference>
<protein>
    <submittedName>
        <fullName evidence="2">Pilus assembly protein TadE</fullName>
    </submittedName>
</protein>
<proteinExistence type="predicted"/>
<dbReference type="EMBL" id="MSGO01000083">
    <property type="protein sequence ID" value="OLL13041.1"/>
    <property type="molecule type" value="Genomic_DNA"/>
</dbReference>
<reference evidence="2 3" key="1">
    <citation type="submission" date="2016-12" db="EMBL/GenBank/DDBJ databases">
        <title>Genomic comparison of strains in the 'Actinomyces naeslundii' group.</title>
        <authorList>
            <person name="Mughal S.R."/>
            <person name="Do T."/>
            <person name="Gilbert S.C."/>
            <person name="Witherden E.A."/>
            <person name="Didelot X."/>
            <person name="Beighton D."/>
        </authorList>
    </citation>
    <scope>NUCLEOTIDE SEQUENCE [LARGE SCALE GENOMIC DNA]</scope>
    <source>
        <strain evidence="2 3">S64C</strain>
    </source>
</reference>
<keyword evidence="1" id="KW-0472">Membrane</keyword>
<comment type="caution">
    <text evidence="2">The sequence shown here is derived from an EMBL/GenBank/DDBJ whole genome shotgun (WGS) entry which is preliminary data.</text>
</comment>
<keyword evidence="1" id="KW-0812">Transmembrane</keyword>
<feature type="transmembrane region" description="Helical" evidence="1">
    <location>
        <begin position="33"/>
        <end position="57"/>
    </location>
</feature>